<reference evidence="2" key="1">
    <citation type="submission" date="2016-12" db="EMBL/GenBank/DDBJ databases">
        <title>Draft Genome Sequences od Carboxydothermus pertinax and islandicus, Hydrogenogenic Carboxydotrophic Bacteria.</title>
        <authorList>
            <person name="Fukuyama Y."/>
            <person name="Ohmae K."/>
            <person name="Yoneda Y."/>
            <person name="Yoshida T."/>
            <person name="Sako Y."/>
        </authorList>
    </citation>
    <scope>NUCLEOTIDE SEQUENCE [LARGE SCALE GENOMIC DNA]</scope>
    <source>
        <strain evidence="2">Ug1</strain>
    </source>
</reference>
<sequence>MSEIIVGTSRYGREIETLFNLQLAEEIENGLLVMDKFQAGNFQFLALNIIKINSLSFTKESFLKKVSKVLTKVYVDFWEKDILVEVLRYEYPYFDSNEIENIKNKALKFLNIDREKEIRQKVDDFLHESQVINLDGFILFRLQREVNEIYDSIDRAVEEQILEKEYQEFIKIVKYFLELQPVKRKIVQVFWLNEYLVILDDQLKKVEDEFVEYLLTQRNKIFPEDLLISALISLAPEKIIIHWHDVSLNFNLKPIKDIFAERLEICERCEAFRC</sequence>
<dbReference type="RefSeq" id="WP_075859137.1">
    <property type="nucleotide sequence ID" value="NZ_BDJK01000017.1"/>
</dbReference>
<name>A0A1L8CUT3_9THEO</name>
<protein>
    <recommendedName>
        <fullName evidence="3">Sporulation protein YtxC</fullName>
    </recommendedName>
</protein>
<evidence type="ECO:0000313" key="1">
    <source>
        <dbReference type="EMBL" id="GAV22661.1"/>
    </source>
</evidence>
<dbReference type="EMBL" id="BDJK01000017">
    <property type="protein sequence ID" value="GAV22661.1"/>
    <property type="molecule type" value="Genomic_DNA"/>
</dbReference>
<dbReference type="AlphaFoldDB" id="A0A1L8CUT3"/>
<dbReference type="STRING" id="870242.cpu_11710"/>
<accession>A0A1L8CUT3</accession>
<evidence type="ECO:0000313" key="2">
    <source>
        <dbReference type="Proteomes" id="UP000187485"/>
    </source>
</evidence>
<comment type="caution">
    <text evidence="1">The sequence shown here is derived from an EMBL/GenBank/DDBJ whole genome shotgun (WGS) entry which is preliminary data.</text>
</comment>
<dbReference type="Proteomes" id="UP000187485">
    <property type="component" value="Unassembled WGS sequence"/>
</dbReference>
<organism evidence="1 2">
    <name type="scientific">Carboxydothermus pertinax</name>
    <dbReference type="NCBI Taxonomy" id="870242"/>
    <lineage>
        <taxon>Bacteria</taxon>
        <taxon>Bacillati</taxon>
        <taxon>Bacillota</taxon>
        <taxon>Clostridia</taxon>
        <taxon>Thermoanaerobacterales</taxon>
        <taxon>Thermoanaerobacteraceae</taxon>
        <taxon>Carboxydothermus</taxon>
    </lineage>
</organism>
<keyword evidence="2" id="KW-1185">Reference proteome</keyword>
<dbReference type="Pfam" id="PF08812">
    <property type="entry name" value="YtxC"/>
    <property type="match status" value="1"/>
</dbReference>
<gene>
    <name evidence="1" type="ORF">cpu_11710</name>
</gene>
<dbReference type="InterPro" id="IPR014199">
    <property type="entry name" value="Spore_YtxC"/>
</dbReference>
<evidence type="ECO:0008006" key="3">
    <source>
        <dbReference type="Google" id="ProtNLM"/>
    </source>
</evidence>
<proteinExistence type="predicted"/>
<dbReference type="OrthoDB" id="2986513at2"/>